<dbReference type="Gene3D" id="3.30.2350.20">
    <property type="entry name" value="TruD, catalytic domain"/>
    <property type="match status" value="1"/>
</dbReference>
<dbReference type="AlphaFoldDB" id="G5Q744"/>
<keyword evidence="3 4" id="KW-0413">Isomerase</keyword>
<feature type="binding site" evidence="4">
    <location>
        <position position="129"/>
    </location>
    <ligand>
        <name>substrate</name>
    </ligand>
</feature>
<gene>
    <name evidence="4" type="primary">truD</name>
    <name evidence="6" type="ORF">LTSEMON_4106</name>
</gene>
<dbReference type="PANTHER" id="PTHR47811">
    <property type="entry name" value="TRNA PSEUDOURIDINE SYNTHASE D"/>
    <property type="match status" value="1"/>
</dbReference>
<comment type="catalytic activity">
    <reaction evidence="4">
        <text>uridine(13) in tRNA = pseudouridine(13) in tRNA</text>
        <dbReference type="Rhea" id="RHEA:42540"/>
        <dbReference type="Rhea" id="RHEA-COMP:10105"/>
        <dbReference type="Rhea" id="RHEA-COMP:10106"/>
        <dbReference type="ChEBI" id="CHEBI:65314"/>
        <dbReference type="ChEBI" id="CHEBI:65315"/>
        <dbReference type="EC" id="5.4.99.27"/>
    </reaction>
</comment>
<dbReference type="SUPFAM" id="SSF55120">
    <property type="entry name" value="Pseudouridine synthase"/>
    <property type="match status" value="1"/>
</dbReference>
<dbReference type="GO" id="GO:0160150">
    <property type="term" value="F:tRNA pseudouridine(13) synthase activity"/>
    <property type="evidence" value="ECO:0007669"/>
    <property type="project" value="UniProtKB-EC"/>
</dbReference>
<dbReference type="InterPro" id="IPR001656">
    <property type="entry name" value="PsdUridine_synth_TruD"/>
</dbReference>
<evidence type="ECO:0000256" key="2">
    <source>
        <dbReference type="ARBA" id="ARBA00022694"/>
    </source>
</evidence>
<keyword evidence="2 4" id="KW-0819">tRNA processing</keyword>
<dbReference type="Proteomes" id="UP000003221">
    <property type="component" value="Unassembled WGS sequence"/>
</dbReference>
<organism evidence="6 7">
    <name type="scientific">Salmonella enterica subsp. enterica serovar Montevideo str. S5-403</name>
    <dbReference type="NCBI Taxonomy" id="913242"/>
    <lineage>
        <taxon>Bacteria</taxon>
        <taxon>Pseudomonadati</taxon>
        <taxon>Pseudomonadota</taxon>
        <taxon>Gammaproteobacteria</taxon>
        <taxon>Enterobacterales</taxon>
        <taxon>Enterobacteriaceae</taxon>
        <taxon>Salmonella</taxon>
    </lineage>
</organism>
<protein>
    <recommendedName>
        <fullName evidence="4">tRNA pseudouridine synthase D</fullName>
        <ecNumber evidence="4">5.4.99.27</ecNumber>
    </recommendedName>
    <alternativeName>
        <fullName evidence="4">tRNA pseudouridine(13) synthase</fullName>
    </alternativeName>
    <alternativeName>
        <fullName evidence="4">tRNA pseudouridylate synthase D</fullName>
    </alternativeName>
    <alternativeName>
        <fullName evidence="4">tRNA-uridine isomerase D</fullName>
    </alternativeName>
</protein>
<dbReference type="GO" id="GO:0003723">
    <property type="term" value="F:RNA binding"/>
    <property type="evidence" value="ECO:0007669"/>
    <property type="project" value="InterPro"/>
</dbReference>
<dbReference type="PANTHER" id="PTHR47811:SF1">
    <property type="entry name" value="TRNA PSEUDOURIDINE SYNTHASE D"/>
    <property type="match status" value="1"/>
</dbReference>
<dbReference type="InterPro" id="IPR043165">
    <property type="entry name" value="TruD_insert_sf"/>
</dbReference>
<dbReference type="InterPro" id="IPR042214">
    <property type="entry name" value="TruD_catalytic"/>
</dbReference>
<comment type="caution">
    <text evidence="6">The sequence shown here is derived from an EMBL/GenBank/DDBJ whole genome shotgun (WGS) entry which is preliminary data.</text>
</comment>
<comment type="function">
    <text evidence="4">Responsible for synthesis of pseudouridine from uracil-13 in transfer RNAs.</text>
</comment>
<evidence type="ECO:0000256" key="1">
    <source>
        <dbReference type="ARBA" id="ARBA00007953"/>
    </source>
</evidence>
<dbReference type="PROSITE" id="PS50984">
    <property type="entry name" value="TRUD"/>
    <property type="match status" value="1"/>
</dbReference>
<feature type="binding site" evidence="4">
    <location>
        <position position="27"/>
    </location>
    <ligand>
        <name>substrate</name>
    </ligand>
</feature>
<dbReference type="PATRIC" id="fig|913242.3.peg.3540"/>
<feature type="domain" description="TRUD" evidence="5">
    <location>
        <begin position="155"/>
        <end position="314"/>
    </location>
</feature>
<dbReference type="CDD" id="cd02575">
    <property type="entry name" value="PseudoU_synth_EcTruD"/>
    <property type="match status" value="1"/>
</dbReference>
<feature type="active site" description="Nucleophile" evidence="4">
    <location>
        <position position="80"/>
    </location>
</feature>
<dbReference type="HAMAP" id="MF_01082">
    <property type="entry name" value="TruD"/>
    <property type="match status" value="1"/>
</dbReference>
<evidence type="ECO:0000259" key="5">
    <source>
        <dbReference type="PROSITE" id="PS50984"/>
    </source>
</evidence>
<dbReference type="InterPro" id="IPR011760">
    <property type="entry name" value="PsdUridine_synth_TruD_insert"/>
</dbReference>
<evidence type="ECO:0000313" key="6">
    <source>
        <dbReference type="EMBL" id="EHC75663.1"/>
    </source>
</evidence>
<dbReference type="NCBIfam" id="TIGR00094">
    <property type="entry name" value="tRNA_TruD_broad"/>
    <property type="match status" value="1"/>
</dbReference>
<dbReference type="PROSITE" id="PS01268">
    <property type="entry name" value="UPF0024"/>
    <property type="match status" value="1"/>
</dbReference>
<dbReference type="InterPro" id="IPR020103">
    <property type="entry name" value="PsdUridine_synth_cat_dom_sf"/>
</dbReference>
<evidence type="ECO:0000256" key="3">
    <source>
        <dbReference type="ARBA" id="ARBA00023235"/>
    </source>
</evidence>
<dbReference type="EMBL" id="AFCS01000946">
    <property type="protein sequence ID" value="EHC75663.1"/>
    <property type="molecule type" value="Genomic_DNA"/>
</dbReference>
<accession>G5Q744</accession>
<dbReference type="Pfam" id="PF01142">
    <property type="entry name" value="TruD"/>
    <property type="match status" value="2"/>
</dbReference>
<name>G5Q744_SALMO</name>
<dbReference type="GO" id="GO:0031119">
    <property type="term" value="P:tRNA pseudouridine synthesis"/>
    <property type="evidence" value="ECO:0007669"/>
    <property type="project" value="UniProtKB-UniRule"/>
</dbReference>
<dbReference type="InterPro" id="IPR020119">
    <property type="entry name" value="PsdUridine_synth_TruD_CS"/>
</dbReference>
<comment type="similarity">
    <text evidence="1 4">Belongs to the pseudouridine synthase TruD family.</text>
</comment>
<sequence length="360" mass="40491">MTEFDNLTWLHGKPQGSGLLKANPEDFVVVEDLGFTPDGEGEHILLRILKNGCNTRFVADALAKFLKIHAREVSFAGQKDKHAVTEQWLCARVPGKEMPDFSAFQLEGCKVLEYARHKRKLRLGALKGNAFTLVLREISDRRDVETRLQAIRDGGVPNYFGAQRFGIGGSNLQGALRWAQSNAPVRDRNKRSFWLSAARSALFNQIVHQRLKKPDFNQVVDGDAPDFNQVVDGDALQLAGRGSWFVATSEELPELQRRVDEKELMITASLPGSGEWGTQRAALAFEQDAIAQETVLQSLLLREKVEASRRAMLLYPQQLSWNWWDDVTVELRFWLPAGSFATSVVRELINTMGDYAHIAE</sequence>
<dbReference type="FunFam" id="3.30.2350.20:FF:000001">
    <property type="entry name" value="tRNA pseudouridine synthase D"/>
    <property type="match status" value="1"/>
</dbReference>
<evidence type="ECO:0000256" key="4">
    <source>
        <dbReference type="HAMAP-Rule" id="MF_01082"/>
    </source>
</evidence>
<feature type="binding site" evidence="4">
    <location>
        <position position="340"/>
    </location>
    <ligand>
        <name>substrate</name>
    </ligand>
</feature>
<dbReference type="GO" id="GO:0005829">
    <property type="term" value="C:cytosol"/>
    <property type="evidence" value="ECO:0007669"/>
    <property type="project" value="TreeGrafter"/>
</dbReference>
<dbReference type="Gene3D" id="3.30.2340.10">
    <property type="entry name" value="TruD, insertion domain"/>
    <property type="match status" value="1"/>
</dbReference>
<evidence type="ECO:0000313" key="7">
    <source>
        <dbReference type="Proteomes" id="UP000003221"/>
    </source>
</evidence>
<dbReference type="NCBIfam" id="NF002155">
    <property type="entry name" value="PRK00984.1-4"/>
    <property type="match status" value="1"/>
</dbReference>
<dbReference type="InterPro" id="IPR050170">
    <property type="entry name" value="TruD_pseudoU_synthase"/>
</dbReference>
<reference evidence="6 7" key="1">
    <citation type="journal article" date="2011" name="BMC Genomics">
        <title>Genome sequencing reveals diversification of virulence factor content and possible host adaptation in distinct subpopulations of Salmonella enterica.</title>
        <authorList>
            <person name="den Bakker H.C."/>
            <person name="Moreno Switt A.I."/>
            <person name="Govoni G."/>
            <person name="Cummings C.A."/>
            <person name="Ranieri M.L."/>
            <person name="Degoricija L."/>
            <person name="Hoelzer K."/>
            <person name="Rodriguez-Rivera L.D."/>
            <person name="Brown S."/>
            <person name="Bolchacova E."/>
            <person name="Furtado M.R."/>
            <person name="Wiedmann M."/>
        </authorList>
    </citation>
    <scope>NUCLEOTIDE SEQUENCE [LARGE SCALE GENOMIC DNA]</scope>
    <source>
        <strain evidence="6 7">S5-403</strain>
    </source>
</reference>
<proteinExistence type="inferred from homology"/>
<dbReference type="EC" id="5.4.99.27" evidence="4"/>